<keyword evidence="8" id="KW-0819">tRNA processing</keyword>
<gene>
    <name evidence="17" type="ORF">Bccel_3728</name>
</gene>
<evidence type="ECO:0000256" key="11">
    <source>
        <dbReference type="ARBA" id="ARBA00022730"/>
    </source>
</evidence>
<reference evidence="18" key="1">
    <citation type="submission" date="2015-07" db="EMBL/GenBank/DDBJ databases">
        <title>Near-Complete Genome Sequence of the Cellulolytic Bacterium Bacteroides (Pseudobacteroides) cellulosolvens ATCC 35603.</title>
        <authorList>
            <person name="Dassa B."/>
            <person name="Utturkar S.M."/>
            <person name="Klingeman D.M."/>
            <person name="Hurt R.A."/>
            <person name="Keller M."/>
            <person name="Xu J."/>
            <person name="Reddy Y.H.K."/>
            <person name="Borovok I."/>
            <person name="Grinberg I.R."/>
            <person name="Lamed R."/>
            <person name="Zhivin O."/>
            <person name="Bayer E.A."/>
            <person name="Brown S.D."/>
        </authorList>
    </citation>
    <scope>NUCLEOTIDE SEQUENCE [LARGE SCALE GENOMIC DNA]</scope>
    <source>
        <strain evidence="18">DSM 2933</strain>
    </source>
</reference>
<evidence type="ECO:0000256" key="5">
    <source>
        <dbReference type="ARBA" id="ARBA00022490"/>
    </source>
</evidence>
<evidence type="ECO:0000313" key="18">
    <source>
        <dbReference type="Proteomes" id="UP000036923"/>
    </source>
</evidence>
<evidence type="ECO:0000256" key="3">
    <source>
        <dbReference type="ARBA" id="ARBA00005663"/>
    </source>
</evidence>
<keyword evidence="12" id="KW-0255">Endonuclease</keyword>
<dbReference type="OrthoDB" id="9804278at2"/>
<dbReference type="NCBIfam" id="TIGR00757">
    <property type="entry name" value="RNaseEG"/>
    <property type="match status" value="1"/>
</dbReference>
<dbReference type="GO" id="GO:0016787">
    <property type="term" value="F:hydrolase activity"/>
    <property type="evidence" value="ECO:0007669"/>
    <property type="project" value="UniProtKB-KW"/>
</dbReference>
<keyword evidence="7" id="KW-0820">tRNA-binding</keyword>
<keyword evidence="14" id="KW-0460">Magnesium</keyword>
<dbReference type="GO" id="GO:0005737">
    <property type="term" value="C:cytoplasm"/>
    <property type="evidence" value="ECO:0007669"/>
    <property type="project" value="UniProtKB-SubCell"/>
</dbReference>
<dbReference type="EMBL" id="LGTC01000001">
    <property type="protein sequence ID" value="KNY28454.1"/>
    <property type="molecule type" value="Genomic_DNA"/>
</dbReference>
<keyword evidence="5" id="KW-0963">Cytoplasm</keyword>
<dbReference type="Gene3D" id="3.40.1260.20">
    <property type="entry name" value="Ribonuclease E, catalytic domain"/>
    <property type="match status" value="1"/>
</dbReference>
<evidence type="ECO:0000259" key="16">
    <source>
        <dbReference type="PROSITE" id="PS50126"/>
    </source>
</evidence>
<comment type="cofactor">
    <cofactor evidence="1">
        <name>Mg(2+)</name>
        <dbReference type="ChEBI" id="CHEBI:18420"/>
    </cofactor>
</comment>
<evidence type="ECO:0000256" key="1">
    <source>
        <dbReference type="ARBA" id="ARBA00001946"/>
    </source>
</evidence>
<protein>
    <recommendedName>
        <fullName evidence="4">Ribonuclease G</fullName>
    </recommendedName>
</protein>
<evidence type="ECO:0000256" key="10">
    <source>
        <dbReference type="ARBA" id="ARBA00022723"/>
    </source>
</evidence>
<dbReference type="SUPFAM" id="SSF50249">
    <property type="entry name" value="Nucleic acid-binding proteins"/>
    <property type="match status" value="1"/>
</dbReference>
<name>A0A0L6JRR9_9FIRM</name>
<dbReference type="InterPro" id="IPR003029">
    <property type="entry name" value="S1_domain"/>
</dbReference>
<evidence type="ECO:0000256" key="9">
    <source>
        <dbReference type="ARBA" id="ARBA00022722"/>
    </source>
</evidence>
<dbReference type="GO" id="GO:0004540">
    <property type="term" value="F:RNA nuclease activity"/>
    <property type="evidence" value="ECO:0007669"/>
    <property type="project" value="InterPro"/>
</dbReference>
<comment type="similarity">
    <text evidence="3">Belongs to the RNase E/G family. RNase G subfamily.</text>
</comment>
<dbReference type="InterPro" id="IPR019307">
    <property type="entry name" value="RNA-bd_AU-1/RNase_E/G"/>
</dbReference>
<evidence type="ECO:0000256" key="6">
    <source>
        <dbReference type="ARBA" id="ARBA00022552"/>
    </source>
</evidence>
<dbReference type="GO" id="GO:0000049">
    <property type="term" value="F:tRNA binding"/>
    <property type="evidence" value="ECO:0007669"/>
    <property type="project" value="UniProtKB-KW"/>
</dbReference>
<dbReference type="CDD" id="cd04453">
    <property type="entry name" value="S1_RNase_E"/>
    <property type="match status" value="1"/>
</dbReference>
<dbReference type="InterPro" id="IPR048583">
    <property type="entry name" value="RNase_E_G_thioredoxin-like"/>
</dbReference>
<comment type="subcellular location">
    <subcellularLocation>
        <location evidence="2">Cytoplasm</location>
    </subcellularLocation>
</comment>
<organism evidence="17 18">
    <name type="scientific">Pseudobacteroides cellulosolvens ATCC 35603 = DSM 2933</name>
    <dbReference type="NCBI Taxonomy" id="398512"/>
    <lineage>
        <taxon>Bacteria</taxon>
        <taxon>Bacillati</taxon>
        <taxon>Bacillota</taxon>
        <taxon>Clostridia</taxon>
        <taxon>Eubacteriales</taxon>
        <taxon>Oscillospiraceae</taxon>
        <taxon>Pseudobacteroides</taxon>
    </lineage>
</organism>
<keyword evidence="9" id="KW-0540">Nuclease</keyword>
<dbReference type="STRING" id="398512.Bccel_3728"/>
<evidence type="ECO:0000256" key="14">
    <source>
        <dbReference type="ARBA" id="ARBA00022842"/>
    </source>
</evidence>
<evidence type="ECO:0000313" key="17">
    <source>
        <dbReference type="EMBL" id="KNY28454.1"/>
    </source>
</evidence>
<dbReference type="PROSITE" id="PS50126">
    <property type="entry name" value="S1"/>
    <property type="match status" value="1"/>
</dbReference>
<evidence type="ECO:0000256" key="13">
    <source>
        <dbReference type="ARBA" id="ARBA00022801"/>
    </source>
</evidence>
<dbReference type="GO" id="GO:0019843">
    <property type="term" value="F:rRNA binding"/>
    <property type="evidence" value="ECO:0007669"/>
    <property type="project" value="UniProtKB-KW"/>
</dbReference>
<keyword evidence="10" id="KW-0479">Metal-binding</keyword>
<dbReference type="PATRIC" id="fig|398512.5.peg.3904"/>
<comment type="caution">
    <text evidence="17">The sequence shown here is derived from an EMBL/GenBank/DDBJ whole genome shotgun (WGS) entry which is preliminary data.</text>
</comment>
<dbReference type="Pfam" id="PF10150">
    <property type="entry name" value="RNase_E_G"/>
    <property type="match status" value="1"/>
</dbReference>
<evidence type="ECO:0000256" key="15">
    <source>
        <dbReference type="ARBA" id="ARBA00022884"/>
    </source>
</evidence>
<keyword evidence="6" id="KW-0698">rRNA processing</keyword>
<keyword evidence="13" id="KW-0378">Hydrolase</keyword>
<proteinExistence type="inferred from homology"/>
<dbReference type="PANTHER" id="PTHR30001:SF0">
    <property type="entry name" value="RIBONUCLEASE G"/>
    <property type="match status" value="1"/>
</dbReference>
<keyword evidence="18" id="KW-1185">Reference proteome</keyword>
<dbReference type="InterPro" id="IPR004659">
    <property type="entry name" value="RNase_E/G"/>
</dbReference>
<accession>A0A0L6JRR9</accession>
<dbReference type="AlphaFoldDB" id="A0A0L6JRR9"/>
<evidence type="ECO:0000256" key="4">
    <source>
        <dbReference type="ARBA" id="ARBA00017719"/>
    </source>
</evidence>
<keyword evidence="15" id="KW-0694">RNA-binding</keyword>
<dbReference type="eggNOG" id="COG1530">
    <property type="taxonomic scope" value="Bacteria"/>
</dbReference>
<dbReference type="Proteomes" id="UP000036923">
    <property type="component" value="Unassembled WGS sequence"/>
</dbReference>
<dbReference type="Pfam" id="PF20833">
    <property type="entry name" value="RNase_E_G_Thio"/>
    <property type="match status" value="1"/>
</dbReference>
<dbReference type="PANTHER" id="PTHR30001">
    <property type="entry name" value="RIBONUCLEASE"/>
    <property type="match status" value="1"/>
</dbReference>
<sequence length="497" mass="56685">MVNEIIVDIGLEENRVAVLEDKELVEIYIERPHQERLVGNIYRGKVSSVLPGMQAAFIDIGYEKNAFLYVGDAVSQKEFTEEDDDVYHELRGYNIDELLRPGQEITVQVTKEPIGTKGPRVTTHITLPGRQLVLLPNADYIGISRRIENEEERNRLKKMAEKIKPKGMGLIVRTAYESKSTEDLSSDLNFLIKLWEKIKQKERSGPTPRCIHKDISLIYRAVRDLFTWNVDKFIINDRQEYSKVLELVEMASPALKLRVEYFSKSIDLFEYYQIEPKISKALARKIWLKCGGYLVLDHTEALTVIDVNTGKYVGGSNLEDTVLKTNLEAAKEIAKQLRLRDIGGIIIIDFIDMREPQHQQQVMDTLKQALKRDRTKTTVVGMTGLGLIEMTRKKIRQGLASVMHSDCPYCDGIGKILSPESIARNVEKEINRYFTQTIANAIQVEVHPSVAAILTGADGQSLSRMEKTFNKRIVVKESKEVKHEEIKIKEIDINSLL</sequence>
<dbReference type="GO" id="GO:0004519">
    <property type="term" value="F:endonuclease activity"/>
    <property type="evidence" value="ECO:0007669"/>
    <property type="project" value="UniProtKB-KW"/>
</dbReference>
<feature type="domain" description="S1 motif" evidence="16">
    <location>
        <begin position="39"/>
        <end position="130"/>
    </location>
</feature>
<dbReference type="InterPro" id="IPR012340">
    <property type="entry name" value="NA-bd_OB-fold"/>
</dbReference>
<keyword evidence="11" id="KW-0699">rRNA-binding</keyword>
<dbReference type="GO" id="GO:0008033">
    <property type="term" value="P:tRNA processing"/>
    <property type="evidence" value="ECO:0007669"/>
    <property type="project" value="UniProtKB-KW"/>
</dbReference>
<evidence type="ECO:0000256" key="8">
    <source>
        <dbReference type="ARBA" id="ARBA00022694"/>
    </source>
</evidence>
<dbReference type="GO" id="GO:0046872">
    <property type="term" value="F:metal ion binding"/>
    <property type="evidence" value="ECO:0007669"/>
    <property type="project" value="UniProtKB-KW"/>
</dbReference>
<dbReference type="GO" id="GO:0006364">
    <property type="term" value="P:rRNA processing"/>
    <property type="evidence" value="ECO:0007669"/>
    <property type="project" value="UniProtKB-KW"/>
</dbReference>
<evidence type="ECO:0000256" key="12">
    <source>
        <dbReference type="ARBA" id="ARBA00022759"/>
    </source>
</evidence>
<evidence type="ECO:0000256" key="7">
    <source>
        <dbReference type="ARBA" id="ARBA00022555"/>
    </source>
</evidence>
<evidence type="ECO:0000256" key="2">
    <source>
        <dbReference type="ARBA" id="ARBA00004496"/>
    </source>
</evidence>
<dbReference type="Gene3D" id="2.40.50.140">
    <property type="entry name" value="Nucleic acid-binding proteins"/>
    <property type="match status" value="1"/>
</dbReference>
<dbReference type="SMART" id="SM00316">
    <property type="entry name" value="S1"/>
    <property type="match status" value="1"/>
</dbReference>
<dbReference type="RefSeq" id="WP_036938837.1">
    <property type="nucleotide sequence ID" value="NZ_JQKC01000007.1"/>
</dbReference>